<proteinExistence type="predicted"/>
<dbReference type="InterPro" id="IPR029063">
    <property type="entry name" value="SAM-dependent_MTases_sf"/>
</dbReference>
<dbReference type="EMBL" id="JAQQWI010000014">
    <property type="protein sequence ID" value="KAK8013324.1"/>
    <property type="molecule type" value="Genomic_DNA"/>
</dbReference>
<reference evidence="1 2" key="1">
    <citation type="submission" date="2023-01" db="EMBL/GenBank/DDBJ databases">
        <title>Analysis of 21 Apiospora genomes using comparative genomics revels a genus with tremendous synthesis potential of carbohydrate active enzymes and secondary metabolites.</title>
        <authorList>
            <person name="Sorensen T."/>
        </authorList>
    </citation>
    <scope>NUCLEOTIDE SEQUENCE [LARGE SCALE GENOMIC DNA]</scope>
    <source>
        <strain evidence="1 2">CBS 20057</strain>
    </source>
</reference>
<gene>
    <name evidence="1" type="ORF">PG991_009595</name>
</gene>
<evidence type="ECO:0000313" key="2">
    <source>
        <dbReference type="Proteomes" id="UP001396898"/>
    </source>
</evidence>
<evidence type="ECO:0000313" key="1">
    <source>
        <dbReference type="EMBL" id="KAK8013324.1"/>
    </source>
</evidence>
<name>A0ABR1RLC5_9PEZI</name>
<keyword evidence="2" id="KW-1185">Reference proteome</keyword>
<dbReference type="SUPFAM" id="SSF53335">
    <property type="entry name" value="S-adenosyl-L-methionine-dependent methyltransferases"/>
    <property type="match status" value="1"/>
</dbReference>
<comment type="caution">
    <text evidence="1">The sequence shown here is derived from an EMBL/GenBank/DDBJ whole genome shotgun (WGS) entry which is preliminary data.</text>
</comment>
<organism evidence="1 2">
    <name type="scientific">Apiospora marii</name>
    <dbReference type="NCBI Taxonomy" id="335849"/>
    <lineage>
        <taxon>Eukaryota</taxon>
        <taxon>Fungi</taxon>
        <taxon>Dikarya</taxon>
        <taxon>Ascomycota</taxon>
        <taxon>Pezizomycotina</taxon>
        <taxon>Sordariomycetes</taxon>
        <taxon>Xylariomycetidae</taxon>
        <taxon>Amphisphaeriales</taxon>
        <taxon>Apiosporaceae</taxon>
        <taxon>Apiospora</taxon>
    </lineage>
</organism>
<evidence type="ECO:0008006" key="3">
    <source>
        <dbReference type="Google" id="ProtNLM"/>
    </source>
</evidence>
<sequence length="249" mass="28244">MSPTKGPISREIYTQRVLHYLYDWVVLGSNMKYLWRCPTRSVLLPFFQENFSANHLDCGVASGYFPAACLRSSSSINNNNNLNQKGVQRLALLDFNPNCLRTTERIIRSQQASSGSRRKVELQCVEADVTAPLPQALLQDARMFSSISMFNVLHCSFRNLARVLDPHEGVLTGCTVLGEPYATWRLGRLGLRHMNRVGVFHSLGDNREEIEKALDEAFEEVQTWLVGMVLLFKARKPRKLLGKDVLSEE</sequence>
<accession>A0ABR1RLC5</accession>
<dbReference type="Proteomes" id="UP001396898">
    <property type="component" value="Unassembled WGS sequence"/>
</dbReference>
<protein>
    <recommendedName>
        <fullName evidence="3">Methyltransferase type 11 domain-containing protein</fullName>
    </recommendedName>
</protein>